<keyword evidence="1" id="KW-0472">Membrane</keyword>
<dbReference type="AlphaFoldDB" id="A0A2P2J286"/>
<sequence length="64" mass="7567">MPEQFNSVPSFHLFYHSSSFCLLYPALVIILHAWLRNIFFSVLFQWAISSLLFRGCRRSTIMLL</sequence>
<reference evidence="2" key="1">
    <citation type="submission" date="2018-02" db="EMBL/GenBank/DDBJ databases">
        <title>Rhizophora mucronata_Transcriptome.</title>
        <authorList>
            <person name="Meera S.P."/>
            <person name="Sreeshan A."/>
            <person name="Augustine A."/>
        </authorList>
    </citation>
    <scope>NUCLEOTIDE SEQUENCE</scope>
    <source>
        <tissue evidence="2">Leaf</tissue>
    </source>
</reference>
<protein>
    <submittedName>
        <fullName evidence="2">Uncharacterized protein</fullName>
    </submittedName>
</protein>
<name>A0A2P2J286_RHIMU</name>
<proteinExistence type="predicted"/>
<feature type="transmembrane region" description="Helical" evidence="1">
    <location>
        <begin position="12"/>
        <end position="32"/>
    </location>
</feature>
<keyword evidence="1" id="KW-1133">Transmembrane helix</keyword>
<evidence type="ECO:0000313" key="2">
    <source>
        <dbReference type="EMBL" id="MBW87589.1"/>
    </source>
</evidence>
<organism evidence="2">
    <name type="scientific">Rhizophora mucronata</name>
    <name type="common">Asiatic mangrove</name>
    <dbReference type="NCBI Taxonomy" id="61149"/>
    <lineage>
        <taxon>Eukaryota</taxon>
        <taxon>Viridiplantae</taxon>
        <taxon>Streptophyta</taxon>
        <taxon>Embryophyta</taxon>
        <taxon>Tracheophyta</taxon>
        <taxon>Spermatophyta</taxon>
        <taxon>Magnoliopsida</taxon>
        <taxon>eudicotyledons</taxon>
        <taxon>Gunneridae</taxon>
        <taxon>Pentapetalae</taxon>
        <taxon>rosids</taxon>
        <taxon>fabids</taxon>
        <taxon>Malpighiales</taxon>
        <taxon>Rhizophoraceae</taxon>
        <taxon>Rhizophora</taxon>
    </lineage>
</organism>
<evidence type="ECO:0000256" key="1">
    <source>
        <dbReference type="SAM" id="Phobius"/>
    </source>
</evidence>
<accession>A0A2P2J286</accession>
<keyword evidence="1" id="KW-0812">Transmembrane</keyword>
<dbReference type="EMBL" id="GGEC01007106">
    <property type="protein sequence ID" value="MBW87589.1"/>
    <property type="molecule type" value="Transcribed_RNA"/>
</dbReference>